<evidence type="ECO:0000256" key="3">
    <source>
        <dbReference type="ARBA" id="ARBA00023125"/>
    </source>
</evidence>
<keyword evidence="7" id="KW-1185">Reference proteome</keyword>
<evidence type="ECO:0000259" key="5">
    <source>
        <dbReference type="PROSITE" id="PS50931"/>
    </source>
</evidence>
<comment type="caution">
    <text evidence="6">The sequence shown here is derived from an EMBL/GenBank/DDBJ whole genome shotgun (WGS) entry which is preliminary data.</text>
</comment>
<dbReference type="Proteomes" id="UP000443843">
    <property type="component" value="Unassembled WGS sequence"/>
</dbReference>
<organism evidence="6 7">
    <name type="scientific">Pseudooceanicola pacificus</name>
    <dbReference type="NCBI Taxonomy" id="2676438"/>
    <lineage>
        <taxon>Bacteria</taxon>
        <taxon>Pseudomonadati</taxon>
        <taxon>Pseudomonadota</taxon>
        <taxon>Alphaproteobacteria</taxon>
        <taxon>Rhodobacterales</taxon>
        <taxon>Paracoccaceae</taxon>
        <taxon>Pseudooceanicola</taxon>
    </lineage>
</organism>
<dbReference type="Pfam" id="PF03466">
    <property type="entry name" value="LysR_substrate"/>
    <property type="match status" value="1"/>
</dbReference>
<dbReference type="GO" id="GO:0005829">
    <property type="term" value="C:cytosol"/>
    <property type="evidence" value="ECO:0007669"/>
    <property type="project" value="TreeGrafter"/>
</dbReference>
<dbReference type="InterPro" id="IPR036388">
    <property type="entry name" value="WH-like_DNA-bd_sf"/>
</dbReference>
<accession>A0A844W3P2</accession>
<dbReference type="RefSeq" id="WP_160383030.1">
    <property type="nucleotide sequence ID" value="NZ_WNXQ01000006.1"/>
</dbReference>
<proteinExistence type="inferred from homology"/>
<dbReference type="AlphaFoldDB" id="A0A844W3P2"/>
<evidence type="ECO:0000256" key="4">
    <source>
        <dbReference type="ARBA" id="ARBA00023163"/>
    </source>
</evidence>
<dbReference type="InterPro" id="IPR000847">
    <property type="entry name" value="LysR_HTH_N"/>
</dbReference>
<dbReference type="GO" id="GO:0003700">
    <property type="term" value="F:DNA-binding transcription factor activity"/>
    <property type="evidence" value="ECO:0007669"/>
    <property type="project" value="InterPro"/>
</dbReference>
<dbReference type="Gene3D" id="1.10.10.10">
    <property type="entry name" value="Winged helix-like DNA-binding domain superfamily/Winged helix DNA-binding domain"/>
    <property type="match status" value="1"/>
</dbReference>
<dbReference type="EMBL" id="WNXQ01000006">
    <property type="protein sequence ID" value="MWB78816.1"/>
    <property type="molecule type" value="Genomic_DNA"/>
</dbReference>
<dbReference type="PROSITE" id="PS50931">
    <property type="entry name" value="HTH_LYSR"/>
    <property type="match status" value="1"/>
</dbReference>
<dbReference type="Gene3D" id="3.40.190.290">
    <property type="match status" value="1"/>
</dbReference>
<gene>
    <name evidence="6" type="ORF">GLS40_12315</name>
</gene>
<feature type="domain" description="HTH lysR-type" evidence="5">
    <location>
        <begin position="1"/>
        <end position="59"/>
    </location>
</feature>
<keyword evidence="3" id="KW-0238">DNA-binding</keyword>
<reference evidence="6 7" key="1">
    <citation type="submission" date="2019-11" db="EMBL/GenBank/DDBJ databases">
        <title>Pseudooceanicola pacifica sp. nov., isolated from deep-sea sediment of the Pacific Ocean.</title>
        <authorList>
            <person name="Lyu L."/>
        </authorList>
    </citation>
    <scope>NUCLEOTIDE SEQUENCE [LARGE SCALE GENOMIC DNA]</scope>
    <source>
        <strain evidence="6 7">216_PA32_1</strain>
    </source>
</reference>
<dbReference type="PANTHER" id="PTHR30419:SF2">
    <property type="entry name" value="LYSR FAMILY TRANSCRIPTIONAL REGULATOR"/>
    <property type="match status" value="1"/>
</dbReference>
<evidence type="ECO:0000256" key="1">
    <source>
        <dbReference type="ARBA" id="ARBA00009437"/>
    </source>
</evidence>
<dbReference type="Pfam" id="PF00126">
    <property type="entry name" value="HTH_1"/>
    <property type="match status" value="1"/>
</dbReference>
<evidence type="ECO:0000256" key="2">
    <source>
        <dbReference type="ARBA" id="ARBA00023015"/>
    </source>
</evidence>
<dbReference type="SUPFAM" id="SSF53850">
    <property type="entry name" value="Periplasmic binding protein-like II"/>
    <property type="match status" value="1"/>
</dbReference>
<dbReference type="InterPro" id="IPR050950">
    <property type="entry name" value="HTH-type_LysR_regulators"/>
</dbReference>
<dbReference type="InterPro" id="IPR036390">
    <property type="entry name" value="WH_DNA-bd_sf"/>
</dbReference>
<dbReference type="PANTHER" id="PTHR30419">
    <property type="entry name" value="HTH-TYPE TRANSCRIPTIONAL REGULATOR YBHD"/>
    <property type="match status" value="1"/>
</dbReference>
<keyword evidence="4" id="KW-0804">Transcription</keyword>
<sequence>MKQLETLEFIEAIARAGSIRGAADSLSLTSTALNRRLLALEEELGAPVFERLPRGVRLSPAGELLIHHIRQQRADLDRVRSQIADLKGERRGHVKVACSQALLPYFMPHEINAYRAEHPKVTFEVNLRDRYRAEQALVTHAADIALVFEPVRLADVQVLATAPQPVHVVMVRDHPLAAKPVLRLSDLVGYPIGMPSEEFGVRYLLDLAMRRSAIRITPQIVSDSFEFLRSYPGPELMLTFQIPIGLPAQDSGPEAFVSRPVDTRDVPAGLLYLAQMRGRTLPVAAANFARQLARALDAASDGPVRPGP</sequence>
<comment type="similarity">
    <text evidence="1">Belongs to the LysR transcriptional regulatory family.</text>
</comment>
<dbReference type="InterPro" id="IPR005119">
    <property type="entry name" value="LysR_subst-bd"/>
</dbReference>
<keyword evidence="2" id="KW-0805">Transcription regulation</keyword>
<dbReference type="GO" id="GO:0003677">
    <property type="term" value="F:DNA binding"/>
    <property type="evidence" value="ECO:0007669"/>
    <property type="project" value="UniProtKB-KW"/>
</dbReference>
<evidence type="ECO:0000313" key="7">
    <source>
        <dbReference type="Proteomes" id="UP000443843"/>
    </source>
</evidence>
<evidence type="ECO:0000313" key="6">
    <source>
        <dbReference type="EMBL" id="MWB78816.1"/>
    </source>
</evidence>
<name>A0A844W3P2_9RHOB</name>
<dbReference type="SUPFAM" id="SSF46785">
    <property type="entry name" value="Winged helix' DNA-binding domain"/>
    <property type="match status" value="1"/>
</dbReference>
<protein>
    <submittedName>
        <fullName evidence="6">LysR family transcriptional regulator</fullName>
    </submittedName>
</protein>